<dbReference type="InterPro" id="IPR029063">
    <property type="entry name" value="SAM-dependent_MTases_sf"/>
</dbReference>
<sequence>MARSAASASGSDDEGFGAVFEEPEDFRPPTPPPTVRTYERRALGGVDPLVGDSQVQVGLVSGHPLWGHVLYPAAIALARFLELHADRLLHGSDGKGKGKGKGKAVLELGAGGGLPGLVAALEGAGNVVISDFPDPALVNNIAKNIDLNIASLDSDEVATAVAKGFTWGTPPDTLLEVVNKSSGDGDGDVQERKFDLILLSDLVFNHSQHLALLNTCLSCLSSPASSSSSSYSTSKSATETPRETSMPTRPSKEEGEEESKVDLSDPTTLETPAVLCFFSHHRPWLVDADLQILQLARDKGWRVSKVWEDKQAGPAFPEDGGDLAIRSTVHGWLFTRP</sequence>
<evidence type="ECO:0000256" key="4">
    <source>
        <dbReference type="ARBA" id="ARBA00022691"/>
    </source>
</evidence>
<proteinExistence type="predicted"/>
<reference evidence="6 7" key="1">
    <citation type="submission" date="2020-11" db="EMBL/GenBank/DDBJ databases">
        <title>Kefir isolates.</title>
        <authorList>
            <person name="Marcisauskas S."/>
            <person name="Kim Y."/>
            <person name="Blasche S."/>
        </authorList>
    </citation>
    <scope>NUCLEOTIDE SEQUENCE [LARGE SCALE GENOMIC DNA]</scope>
    <source>
        <strain evidence="6 7">KR</strain>
    </source>
</reference>
<keyword evidence="3" id="KW-0808">Transferase</keyword>
<feature type="region of interest" description="Disordered" evidence="5">
    <location>
        <begin position="1"/>
        <end position="34"/>
    </location>
</feature>
<comment type="caution">
    <text evidence="6">The sequence shown here is derived from an EMBL/GenBank/DDBJ whole genome shotgun (WGS) entry which is preliminary data.</text>
</comment>
<evidence type="ECO:0000256" key="5">
    <source>
        <dbReference type="SAM" id="MobiDB-lite"/>
    </source>
</evidence>
<dbReference type="PROSITE" id="PS51560">
    <property type="entry name" value="SAM_MT_NNT1"/>
    <property type="match status" value="1"/>
</dbReference>
<dbReference type="InterPro" id="IPR025784">
    <property type="entry name" value="EFM7"/>
</dbReference>
<feature type="region of interest" description="Disordered" evidence="5">
    <location>
        <begin position="223"/>
        <end position="265"/>
    </location>
</feature>
<dbReference type="OrthoDB" id="46564at2759"/>
<dbReference type="SUPFAM" id="SSF53335">
    <property type="entry name" value="S-adenosyl-L-methionine-dependent methyltransferases"/>
    <property type="match status" value="1"/>
</dbReference>
<dbReference type="PANTHER" id="PTHR14614:SF10">
    <property type="entry name" value="PROTEIN N-TERMINAL AND LYSINE N-METHYLTRANSFERASE EFM7"/>
    <property type="match status" value="1"/>
</dbReference>
<gene>
    <name evidence="6" type="primary">NNT1</name>
    <name evidence="6" type="ORF">C6P46_001731</name>
</gene>
<dbReference type="Proteomes" id="UP000777482">
    <property type="component" value="Unassembled WGS sequence"/>
</dbReference>
<protein>
    <submittedName>
        <fullName evidence="6">Nicotinamide n-methyltransferase</fullName>
    </submittedName>
</protein>
<dbReference type="Gene3D" id="3.40.50.150">
    <property type="entry name" value="Vaccinia Virus protein VP39"/>
    <property type="match status" value="1"/>
</dbReference>
<dbReference type="EMBL" id="PUHQ01000015">
    <property type="protein sequence ID" value="KAG0664267.1"/>
    <property type="molecule type" value="Genomic_DNA"/>
</dbReference>
<dbReference type="GO" id="GO:0032259">
    <property type="term" value="P:methylation"/>
    <property type="evidence" value="ECO:0007669"/>
    <property type="project" value="UniProtKB-KW"/>
</dbReference>
<evidence type="ECO:0000256" key="3">
    <source>
        <dbReference type="ARBA" id="ARBA00022679"/>
    </source>
</evidence>
<dbReference type="InterPro" id="IPR019410">
    <property type="entry name" value="Methyltransf_16"/>
</dbReference>
<keyword evidence="2" id="KW-0489">Methyltransferase</keyword>
<dbReference type="GO" id="GO:0008757">
    <property type="term" value="F:S-adenosylmethionine-dependent methyltransferase activity"/>
    <property type="evidence" value="ECO:0007669"/>
    <property type="project" value="UniProtKB-ARBA"/>
</dbReference>
<keyword evidence="4" id="KW-0949">S-adenosyl-L-methionine</keyword>
<feature type="compositionally biased region" description="Polar residues" evidence="5">
    <location>
        <begin position="237"/>
        <end position="248"/>
    </location>
</feature>
<organism evidence="6 7">
    <name type="scientific">Rhodotorula mucilaginosa</name>
    <name type="common">Yeast</name>
    <name type="synonym">Rhodotorula rubra</name>
    <dbReference type="NCBI Taxonomy" id="5537"/>
    <lineage>
        <taxon>Eukaryota</taxon>
        <taxon>Fungi</taxon>
        <taxon>Dikarya</taxon>
        <taxon>Basidiomycota</taxon>
        <taxon>Pucciniomycotina</taxon>
        <taxon>Microbotryomycetes</taxon>
        <taxon>Sporidiobolales</taxon>
        <taxon>Sporidiobolaceae</taxon>
        <taxon>Rhodotorula</taxon>
    </lineage>
</organism>
<dbReference type="GO" id="GO:0005737">
    <property type="term" value="C:cytoplasm"/>
    <property type="evidence" value="ECO:0007669"/>
    <property type="project" value="TreeGrafter"/>
</dbReference>
<feature type="compositionally biased region" description="Basic and acidic residues" evidence="5">
    <location>
        <begin position="250"/>
        <end position="263"/>
    </location>
</feature>
<feature type="compositionally biased region" description="Low complexity" evidence="5">
    <location>
        <begin position="1"/>
        <end position="10"/>
    </location>
</feature>
<keyword evidence="7" id="KW-1185">Reference proteome</keyword>
<evidence type="ECO:0000256" key="1">
    <source>
        <dbReference type="ARBA" id="ARBA00022490"/>
    </source>
</evidence>
<dbReference type="AlphaFoldDB" id="A0A9P6W556"/>
<name>A0A9P6W556_RHOMI</name>
<evidence type="ECO:0000256" key="2">
    <source>
        <dbReference type="ARBA" id="ARBA00022603"/>
    </source>
</evidence>
<evidence type="ECO:0000313" key="6">
    <source>
        <dbReference type="EMBL" id="KAG0664267.1"/>
    </source>
</evidence>
<dbReference type="PANTHER" id="PTHR14614">
    <property type="entry name" value="HEPATOCELLULAR CARCINOMA-ASSOCIATED ANTIGEN"/>
    <property type="match status" value="1"/>
</dbReference>
<keyword evidence="1" id="KW-0963">Cytoplasm</keyword>
<evidence type="ECO:0000313" key="7">
    <source>
        <dbReference type="Proteomes" id="UP000777482"/>
    </source>
</evidence>
<feature type="compositionally biased region" description="Low complexity" evidence="5">
    <location>
        <begin position="223"/>
        <end position="236"/>
    </location>
</feature>
<accession>A0A9P6W556</accession>
<dbReference type="Pfam" id="PF10294">
    <property type="entry name" value="Methyltransf_16"/>
    <property type="match status" value="1"/>
</dbReference>